<dbReference type="SUPFAM" id="SSF48452">
    <property type="entry name" value="TPR-like"/>
    <property type="match status" value="1"/>
</dbReference>
<dbReference type="EMBL" id="JAULSW010000005">
    <property type="protein sequence ID" value="KAK3381886.1"/>
    <property type="molecule type" value="Genomic_DNA"/>
</dbReference>
<dbReference type="InterPro" id="IPR031348">
    <property type="entry name" value="PigL_N"/>
</dbReference>
<protein>
    <recommendedName>
        <fullName evidence="2">Azaphilone pigments biosynthesis cluster protein L N-terminal domain-containing protein</fullName>
    </recommendedName>
</protein>
<dbReference type="Pfam" id="PF17111">
    <property type="entry name" value="PigL_N"/>
    <property type="match status" value="1"/>
</dbReference>
<evidence type="ECO:0000313" key="3">
    <source>
        <dbReference type="EMBL" id="KAK3381886.1"/>
    </source>
</evidence>
<evidence type="ECO:0000259" key="2">
    <source>
        <dbReference type="Pfam" id="PF17111"/>
    </source>
</evidence>
<evidence type="ECO:0000256" key="1">
    <source>
        <dbReference type="SAM" id="MobiDB-lite"/>
    </source>
</evidence>
<comment type="caution">
    <text evidence="3">The sequence shown here is derived from an EMBL/GenBank/DDBJ whole genome shotgun (WGS) entry which is preliminary data.</text>
</comment>
<proteinExistence type="predicted"/>
<dbReference type="CDD" id="cd10170">
    <property type="entry name" value="ASKHA_NBD_HSP70"/>
    <property type="match status" value="1"/>
</dbReference>
<dbReference type="SUPFAM" id="SSF53067">
    <property type="entry name" value="Actin-like ATPase domain"/>
    <property type="match status" value="2"/>
</dbReference>
<dbReference type="Proteomes" id="UP001285441">
    <property type="component" value="Unassembled WGS sequence"/>
</dbReference>
<accession>A0AAE0NHZ0</accession>
<dbReference type="Gene3D" id="1.25.40.10">
    <property type="entry name" value="Tetratricopeptide repeat domain"/>
    <property type="match status" value="2"/>
</dbReference>
<feature type="domain" description="Azaphilone pigments biosynthesis cluster protein L N-terminal" evidence="2">
    <location>
        <begin position="1"/>
        <end position="199"/>
    </location>
</feature>
<dbReference type="Gene3D" id="3.90.640.10">
    <property type="entry name" value="Actin, Chain A, domain 4"/>
    <property type="match status" value="1"/>
</dbReference>
<feature type="region of interest" description="Disordered" evidence="1">
    <location>
        <begin position="463"/>
        <end position="482"/>
    </location>
</feature>
<sequence>MDPLSIAAGAAGLTTGCATIVRTIYTLIDDTVDVDENVSGLCDEVAALSRVLESVSQASISAPRVVIAEVDPDESLWITVKATLGDIKTTLDKLNQLLAEIQKASTSVFSRGFLRKPTKQLRFSMRLKDITIHRDRIKSYNTAMTSALQMINVCLMIQSNSSQDAIFSVLSNLRSQVNRVELALHVEHRPDAVEEKEEDDRISRNLRQFVRVAENFHSSASTIVGEGPRSTVWGGSILGDPLTEDQYSNIQGWIPPPIDEEVEDGTYSPSSALGRGHNSDSDDDIDKDLVKRLEELALESEQNRDFAKAENFYKKVVDRREASHSPAHDLVATKVSLAYAYLHQEKWSEAESIIAPIAWGKKVPVAGAKAYAGLHALALAHLKNADFESADRCCKRSLWGKRKLFGKSHPSYYETLGLLASICDARNDAVEAEAHRSFIPVGYEHVERDPLAYLNRATQNAGFNPLPQAQQQQPSAGAPKPELATRGKSRLIVAVHFGTEKCAVAFAFSRGTEAKEDIITEWPGAWSYSKPTIPTILYYDQSRRVVGWGCDIADALAPTGYPKPGIMKVEWFPLQLALGEGAAIDPINLPPLPEGKSAIDVSADYLFKLRMAIRSTLQKTLGAVFEAEESNISWCFTTQAVWSNRGRDALRSAIITAGYIRTEQDPRLMFVTEPEAAAFFCSKSGLLNLKLEDAVLVLECGKGTVDLSAFEVKSENPFALGELTAGSGDSCGSSALNRNFSNILRTKIRKMKLPDGSRTAGKVYAKSIMDFENRIKTDFRNNGQKWAVDVGIETQFPEADIDEGYMVFTNEEILQCFEPVVNRILELVRNQIIAVQAQNRTLQNILVTGEFGASEYLFQQIKLHVPLQFQRKVVRPMDSVSCIVKGAVTAGV</sequence>
<organism evidence="3 4">
    <name type="scientific">Podospora didyma</name>
    <dbReference type="NCBI Taxonomy" id="330526"/>
    <lineage>
        <taxon>Eukaryota</taxon>
        <taxon>Fungi</taxon>
        <taxon>Dikarya</taxon>
        <taxon>Ascomycota</taxon>
        <taxon>Pezizomycotina</taxon>
        <taxon>Sordariomycetes</taxon>
        <taxon>Sordariomycetidae</taxon>
        <taxon>Sordariales</taxon>
        <taxon>Podosporaceae</taxon>
        <taxon>Podospora</taxon>
    </lineage>
</organism>
<dbReference type="InterPro" id="IPR011990">
    <property type="entry name" value="TPR-like_helical_dom_sf"/>
</dbReference>
<dbReference type="AlphaFoldDB" id="A0AAE0NHZ0"/>
<dbReference type="PANTHER" id="PTHR14187">
    <property type="entry name" value="ALPHA KINASE/ELONGATION FACTOR 2 KINASE"/>
    <property type="match status" value="1"/>
</dbReference>
<dbReference type="InterPro" id="IPR043129">
    <property type="entry name" value="ATPase_NBD"/>
</dbReference>
<keyword evidence="4" id="KW-1185">Reference proteome</keyword>
<gene>
    <name evidence="3" type="ORF">B0H63DRAFT_376962</name>
</gene>
<feature type="region of interest" description="Disordered" evidence="1">
    <location>
        <begin position="264"/>
        <end position="284"/>
    </location>
</feature>
<reference evidence="3" key="1">
    <citation type="journal article" date="2023" name="Mol. Phylogenet. Evol.">
        <title>Genome-scale phylogeny and comparative genomics of the fungal order Sordariales.</title>
        <authorList>
            <person name="Hensen N."/>
            <person name="Bonometti L."/>
            <person name="Westerberg I."/>
            <person name="Brannstrom I.O."/>
            <person name="Guillou S."/>
            <person name="Cros-Aarteil S."/>
            <person name="Calhoun S."/>
            <person name="Haridas S."/>
            <person name="Kuo A."/>
            <person name="Mondo S."/>
            <person name="Pangilinan J."/>
            <person name="Riley R."/>
            <person name="LaButti K."/>
            <person name="Andreopoulos B."/>
            <person name="Lipzen A."/>
            <person name="Chen C."/>
            <person name="Yan M."/>
            <person name="Daum C."/>
            <person name="Ng V."/>
            <person name="Clum A."/>
            <person name="Steindorff A."/>
            <person name="Ohm R.A."/>
            <person name="Martin F."/>
            <person name="Silar P."/>
            <person name="Natvig D.O."/>
            <person name="Lalanne C."/>
            <person name="Gautier V."/>
            <person name="Ament-Velasquez S.L."/>
            <person name="Kruys A."/>
            <person name="Hutchinson M.I."/>
            <person name="Powell A.J."/>
            <person name="Barry K."/>
            <person name="Miller A.N."/>
            <person name="Grigoriev I.V."/>
            <person name="Debuchy R."/>
            <person name="Gladieux P."/>
            <person name="Hiltunen Thoren M."/>
            <person name="Johannesson H."/>
        </authorList>
    </citation>
    <scope>NUCLEOTIDE SEQUENCE</scope>
    <source>
        <strain evidence="3">CBS 232.78</strain>
    </source>
</reference>
<dbReference type="PANTHER" id="PTHR14187:SF79">
    <property type="entry name" value="HSP70 FAMILY PROTEIN (AFU_ORTHOLOGUE AFUA_1G15200)"/>
    <property type="match status" value="1"/>
</dbReference>
<feature type="non-terminal residue" evidence="3">
    <location>
        <position position="892"/>
    </location>
</feature>
<name>A0AAE0NHZ0_9PEZI</name>
<reference evidence="3" key="2">
    <citation type="submission" date="2023-06" db="EMBL/GenBank/DDBJ databases">
        <authorList>
            <consortium name="Lawrence Berkeley National Laboratory"/>
            <person name="Haridas S."/>
            <person name="Hensen N."/>
            <person name="Bonometti L."/>
            <person name="Westerberg I."/>
            <person name="Brannstrom I.O."/>
            <person name="Guillou S."/>
            <person name="Cros-Aarteil S."/>
            <person name="Calhoun S."/>
            <person name="Kuo A."/>
            <person name="Mondo S."/>
            <person name="Pangilinan J."/>
            <person name="Riley R."/>
            <person name="LaButti K."/>
            <person name="Andreopoulos B."/>
            <person name="Lipzen A."/>
            <person name="Chen C."/>
            <person name="Yanf M."/>
            <person name="Daum C."/>
            <person name="Ng V."/>
            <person name="Clum A."/>
            <person name="Steindorff A."/>
            <person name="Ohm R."/>
            <person name="Martin F."/>
            <person name="Silar P."/>
            <person name="Natvig D."/>
            <person name="Lalanne C."/>
            <person name="Gautier V."/>
            <person name="Ament-velasquez S.L."/>
            <person name="Kruys A."/>
            <person name="Hutchinson M.I."/>
            <person name="Powell A.J."/>
            <person name="Barry K."/>
            <person name="Miller A.N."/>
            <person name="Grigoriev I.V."/>
            <person name="Debuchy R."/>
            <person name="Gladieux P."/>
            <person name="Thoren M.H."/>
            <person name="Johannesson H."/>
        </authorList>
    </citation>
    <scope>NUCLEOTIDE SEQUENCE</scope>
    <source>
        <strain evidence="3">CBS 232.78</strain>
    </source>
</reference>
<feature type="compositionally biased region" description="Low complexity" evidence="1">
    <location>
        <begin position="465"/>
        <end position="481"/>
    </location>
</feature>
<evidence type="ECO:0000313" key="4">
    <source>
        <dbReference type="Proteomes" id="UP001285441"/>
    </source>
</evidence>
<dbReference type="Gene3D" id="3.30.420.40">
    <property type="match status" value="2"/>
</dbReference>